<dbReference type="PRINTS" id="PR00722">
    <property type="entry name" value="CHYMOTRYPSIN"/>
</dbReference>
<dbReference type="InterPro" id="IPR009003">
    <property type="entry name" value="Peptidase_S1_PA"/>
</dbReference>
<dbReference type="Gene3D" id="3.30.40.10">
    <property type="entry name" value="Zinc/RING finger domain, C3HC4 (zinc finger)"/>
    <property type="match status" value="1"/>
</dbReference>
<dbReference type="FunFam" id="2.40.10.10:FF:000047">
    <property type="entry name" value="Trypsin eta"/>
    <property type="match status" value="1"/>
</dbReference>
<comment type="caution">
    <text evidence="23">The sequence shown here is derived from an EMBL/GenBank/DDBJ whole genome shotgun (WGS) entry which is preliminary data.</text>
</comment>
<evidence type="ECO:0000256" key="5">
    <source>
        <dbReference type="ARBA" id="ARBA00022553"/>
    </source>
</evidence>
<evidence type="ECO:0000256" key="7">
    <source>
        <dbReference type="ARBA" id="ARBA00022723"/>
    </source>
</evidence>
<dbReference type="GO" id="GO:0016485">
    <property type="term" value="P:protein processing"/>
    <property type="evidence" value="ECO:0007669"/>
    <property type="project" value="UniProtKB-ARBA"/>
</dbReference>
<dbReference type="EMBL" id="WNWW01000245">
    <property type="protein sequence ID" value="KAF3427868.1"/>
    <property type="molecule type" value="Genomic_DNA"/>
</dbReference>
<dbReference type="InterPro" id="IPR013083">
    <property type="entry name" value="Znf_RING/FYVE/PHD"/>
</dbReference>
<dbReference type="CDD" id="cd00190">
    <property type="entry name" value="Tryp_SPc"/>
    <property type="match status" value="1"/>
</dbReference>
<dbReference type="Pfam" id="PF00089">
    <property type="entry name" value="Trypsin"/>
    <property type="match status" value="1"/>
</dbReference>
<dbReference type="CDD" id="cd14961">
    <property type="entry name" value="NHL_TRIM32_like"/>
    <property type="match status" value="1"/>
</dbReference>
<dbReference type="InterPro" id="IPR001841">
    <property type="entry name" value="Znf_RING"/>
</dbReference>
<evidence type="ECO:0000256" key="13">
    <source>
        <dbReference type="ARBA" id="ARBA00023157"/>
    </source>
</evidence>
<organism evidence="23 24">
    <name type="scientific">Frieseomelitta varia</name>
    <dbReference type="NCBI Taxonomy" id="561572"/>
    <lineage>
        <taxon>Eukaryota</taxon>
        <taxon>Metazoa</taxon>
        <taxon>Ecdysozoa</taxon>
        <taxon>Arthropoda</taxon>
        <taxon>Hexapoda</taxon>
        <taxon>Insecta</taxon>
        <taxon>Pterygota</taxon>
        <taxon>Neoptera</taxon>
        <taxon>Endopterygota</taxon>
        <taxon>Hymenoptera</taxon>
        <taxon>Apocrita</taxon>
        <taxon>Aculeata</taxon>
        <taxon>Apoidea</taxon>
        <taxon>Anthophila</taxon>
        <taxon>Apidae</taxon>
        <taxon>Frieseomelitta</taxon>
    </lineage>
</organism>
<dbReference type="Gene3D" id="3.30.160.60">
    <property type="entry name" value="Classic Zinc Finger"/>
    <property type="match status" value="1"/>
</dbReference>
<gene>
    <name evidence="23" type="ORF">E2986_10953</name>
</gene>
<dbReference type="InterPro" id="IPR013783">
    <property type="entry name" value="Ig-like_fold"/>
</dbReference>
<dbReference type="InterPro" id="IPR011042">
    <property type="entry name" value="6-blade_b-propeller_TolB-like"/>
</dbReference>
<dbReference type="SUPFAM" id="SSF50494">
    <property type="entry name" value="Trypsin-like serine proteases"/>
    <property type="match status" value="1"/>
</dbReference>
<dbReference type="GO" id="GO:0004252">
    <property type="term" value="F:serine-type endopeptidase activity"/>
    <property type="evidence" value="ECO:0007669"/>
    <property type="project" value="UniProtKB-EC"/>
</dbReference>
<dbReference type="SUPFAM" id="SSF57845">
    <property type="entry name" value="B-box zinc-binding domain"/>
    <property type="match status" value="1"/>
</dbReference>
<evidence type="ECO:0000256" key="15">
    <source>
        <dbReference type="PROSITE-ProRule" id="PRU00024"/>
    </source>
</evidence>
<keyword evidence="10 18" id="KW-0378">Hydrolase</keyword>
<evidence type="ECO:0000256" key="16">
    <source>
        <dbReference type="PROSITE-ProRule" id="PRU00087"/>
    </source>
</evidence>
<evidence type="ECO:0000256" key="18">
    <source>
        <dbReference type="RuleBase" id="RU363034"/>
    </source>
</evidence>
<dbReference type="SMART" id="SM00184">
    <property type="entry name" value="RING"/>
    <property type="match status" value="1"/>
</dbReference>
<evidence type="ECO:0000256" key="17">
    <source>
        <dbReference type="PROSITE-ProRule" id="PRU00504"/>
    </source>
</evidence>
<dbReference type="InterPro" id="IPR017907">
    <property type="entry name" value="Znf_RING_CS"/>
</dbReference>
<dbReference type="InterPro" id="IPR000315">
    <property type="entry name" value="Znf_B-box"/>
</dbReference>
<evidence type="ECO:0000256" key="9">
    <source>
        <dbReference type="ARBA" id="ARBA00022771"/>
    </source>
</evidence>
<evidence type="ECO:0000313" key="24">
    <source>
        <dbReference type="Proteomes" id="UP000655588"/>
    </source>
</evidence>
<dbReference type="PROSITE" id="PS50194">
    <property type="entry name" value="FILAMIN_REPEAT"/>
    <property type="match status" value="1"/>
</dbReference>
<evidence type="ECO:0000256" key="19">
    <source>
        <dbReference type="SAM" id="Coils"/>
    </source>
</evidence>
<sequence length="944" mass="104075">MKLQAASINEVPKIVGGSVAEDGQYPYQASLRYKNRHFCGGSVLNDRWILTAAHCLSNFDNSDIAVVLGSNTLNKGGDVYQSKQIISHPKYSSALIRNDIGLIKVDKDIVFGDKVKPVALPSENFSKIDYPAVLSGWGTTSYPGQTPNKLYHIQLSVIDQKQCLNASFRVTNDNICTLNKRGEGACHGDSGGPLVADNEQIGIVSWGIPCARGRPDNTDEFRQCYCYHLNEVGMTRLGERMVSMSSMLVETVSINYEDFNESFLTCGTCLCVYDGGEHTPKLLPCSHTVCLHCLTRIAASQTRETGAFRCPICRELITIPRGGVPALPPSFLVNQLLDLMSRQRREVIPKCSVHINQELLFCETCDTVFCTVCTGGNHAGTSPGCTEHTIIPFSIAIKRMSEILLYKANECISKLTQAQDSVSTELQRLEASIERCLSAVDTEFAEIISKIERRRTELQAAVTAAARDKKHVLEEQHALIEAEKNKVQQECEGLQYQVEVRNITQRIGSLSDQLDAATALSEPKENAFITFEFNHNNALSQLEEALNNLGRVRSSTTLPGILRIDNTVNNNAYFVTGLCRARLKDPAIVKLQAAVIVETVDYHGHPRNVGGDLITAELTLADSIHSENQSSSIDTEIVDLENGTYEVLFRPPSASRYILKLSVFERPIKDYPLFFDATEHNEPIKIYGRRGTGKDEFHQPVAVAVNDDGMIYILDTGNSRIKVLNCDLEFQRHITNEGLEGRSCTGIGISQQGIVVVNWRTRKVTEMSSLGDTIKSFSHNAFQEPIDIAVDRSYGHILVADNGQSCVFVFDSDGKILFQVGKRSTFKLITSVTVGPNGEIVVADSRIQVFSAKGDFSEEIYSEGKGKGTYGGLAVDSEGRILGTRTDKGRSIIQVLKLGGGNILTEIDSHSSKLRRPSGIAVLPDNHLVVVDLGNDCIKKYRYW</sequence>
<evidence type="ECO:0000256" key="12">
    <source>
        <dbReference type="ARBA" id="ARBA00022833"/>
    </source>
</evidence>
<keyword evidence="11 18" id="KW-0720">Serine protease</keyword>
<dbReference type="EC" id="3.4.21.1" evidence="14"/>
<evidence type="ECO:0000313" key="23">
    <source>
        <dbReference type="EMBL" id="KAF3427868.1"/>
    </source>
</evidence>
<dbReference type="Gene3D" id="2.120.10.30">
    <property type="entry name" value="TolB, C-terminal domain"/>
    <property type="match status" value="1"/>
</dbReference>
<dbReference type="PANTHER" id="PTHR24276:SF96">
    <property type="entry name" value="PEPTIDASE S1 DOMAIN-CONTAINING PROTEIN"/>
    <property type="match status" value="1"/>
</dbReference>
<feature type="domain" description="B box-type" evidence="21">
    <location>
        <begin position="351"/>
        <end position="393"/>
    </location>
</feature>
<dbReference type="SMART" id="SM00020">
    <property type="entry name" value="Tryp_SPc"/>
    <property type="match status" value="1"/>
</dbReference>
<dbReference type="InterPro" id="IPR033116">
    <property type="entry name" value="TRYPSIN_SER"/>
</dbReference>
<feature type="repeat" description="NHL" evidence="17">
    <location>
        <begin position="901"/>
        <end position="944"/>
    </location>
</feature>
<keyword evidence="7" id="KW-0479">Metal-binding</keyword>
<feature type="coiled-coil region" evidence="19">
    <location>
        <begin position="412"/>
        <end position="490"/>
    </location>
</feature>
<evidence type="ECO:0000259" key="21">
    <source>
        <dbReference type="PROSITE" id="PS50119"/>
    </source>
</evidence>
<feature type="repeat" description="Filamin" evidence="16">
    <location>
        <begin position="577"/>
        <end position="677"/>
    </location>
</feature>
<feature type="repeat" description="NHL" evidence="17">
    <location>
        <begin position="771"/>
        <end position="813"/>
    </location>
</feature>
<dbReference type="PROSITE" id="PS50240">
    <property type="entry name" value="TRYPSIN_DOM"/>
    <property type="match status" value="1"/>
</dbReference>
<name>A0A833RTE7_9HYME</name>
<feature type="domain" description="RING-type" evidence="20">
    <location>
        <begin position="266"/>
        <end position="314"/>
    </location>
</feature>
<dbReference type="PROSITE" id="PS50119">
    <property type="entry name" value="ZF_BBOX"/>
    <property type="match status" value="1"/>
</dbReference>
<evidence type="ECO:0000256" key="4">
    <source>
        <dbReference type="ARBA" id="ARBA00022525"/>
    </source>
</evidence>
<dbReference type="AlphaFoldDB" id="A0A833RTE7"/>
<dbReference type="InterPro" id="IPR001298">
    <property type="entry name" value="Filamin/ABP280_rpt"/>
</dbReference>
<dbReference type="InterPro" id="IPR014756">
    <property type="entry name" value="Ig_E-set"/>
</dbReference>
<dbReference type="Gene3D" id="2.40.10.10">
    <property type="entry name" value="Trypsin-like serine proteases"/>
    <property type="match status" value="2"/>
</dbReference>
<keyword evidence="12" id="KW-0862">Zinc</keyword>
<accession>A0A833RTE7</accession>
<dbReference type="PANTHER" id="PTHR24276">
    <property type="entry name" value="POLYSERASE-RELATED"/>
    <property type="match status" value="1"/>
</dbReference>
<dbReference type="SMART" id="SM00557">
    <property type="entry name" value="IG_FLMN"/>
    <property type="match status" value="1"/>
</dbReference>
<dbReference type="Pfam" id="PF13445">
    <property type="entry name" value="zf-RING_UBOX"/>
    <property type="match status" value="1"/>
</dbReference>
<evidence type="ECO:0000256" key="6">
    <source>
        <dbReference type="ARBA" id="ARBA00022670"/>
    </source>
</evidence>
<dbReference type="SUPFAM" id="SSF81296">
    <property type="entry name" value="E set domains"/>
    <property type="match status" value="1"/>
</dbReference>
<evidence type="ECO:0000259" key="20">
    <source>
        <dbReference type="PROSITE" id="PS50089"/>
    </source>
</evidence>
<dbReference type="Pfam" id="PF01436">
    <property type="entry name" value="NHL"/>
    <property type="match status" value="3"/>
</dbReference>
<dbReference type="InterPro" id="IPR018114">
    <property type="entry name" value="TRYPSIN_HIS"/>
</dbReference>
<keyword evidence="24" id="KW-1185">Reference proteome</keyword>
<comment type="similarity">
    <text evidence="3">Belongs to the TRIM/RBCC family.</text>
</comment>
<feature type="domain" description="Peptidase S1" evidence="22">
    <location>
        <begin position="14"/>
        <end position="265"/>
    </location>
</feature>
<evidence type="ECO:0000259" key="22">
    <source>
        <dbReference type="PROSITE" id="PS50240"/>
    </source>
</evidence>
<comment type="subcellular location">
    <subcellularLocation>
        <location evidence="1">Secreted</location>
        <location evidence="1">Extracellular space</location>
    </subcellularLocation>
</comment>
<comment type="similarity">
    <text evidence="2">Belongs to the peptidase S1 family.</text>
</comment>
<keyword evidence="4" id="KW-0964">Secreted</keyword>
<proteinExistence type="inferred from homology"/>
<dbReference type="PROSITE" id="PS00135">
    <property type="entry name" value="TRYPSIN_SER"/>
    <property type="match status" value="1"/>
</dbReference>
<dbReference type="PROSITE" id="PS50089">
    <property type="entry name" value="ZF_RING_2"/>
    <property type="match status" value="1"/>
</dbReference>
<dbReference type="InterPro" id="IPR001254">
    <property type="entry name" value="Trypsin_dom"/>
</dbReference>
<dbReference type="GO" id="GO:0008270">
    <property type="term" value="F:zinc ion binding"/>
    <property type="evidence" value="ECO:0007669"/>
    <property type="project" value="UniProtKB-KW"/>
</dbReference>
<dbReference type="InterPro" id="IPR017868">
    <property type="entry name" value="Filamin/ABP280_repeat-like"/>
</dbReference>
<dbReference type="InterPro" id="IPR027370">
    <property type="entry name" value="Znf-RING_euk"/>
</dbReference>
<keyword evidence="19" id="KW-0175">Coiled coil</keyword>
<keyword evidence="5" id="KW-0597">Phosphoprotein</keyword>
<dbReference type="InterPro" id="IPR043504">
    <property type="entry name" value="Peptidase_S1_PA_chymotrypsin"/>
</dbReference>
<feature type="repeat" description="NHL" evidence="17">
    <location>
        <begin position="684"/>
        <end position="727"/>
    </location>
</feature>
<feature type="repeat" description="NHL" evidence="17">
    <location>
        <begin position="817"/>
        <end position="853"/>
    </location>
</feature>
<dbReference type="PROSITE" id="PS00134">
    <property type="entry name" value="TRYPSIN_HIS"/>
    <property type="match status" value="1"/>
</dbReference>
<keyword evidence="8" id="KW-0677">Repeat</keyword>
<keyword evidence="9 15" id="KW-0863">Zinc-finger</keyword>
<evidence type="ECO:0000256" key="3">
    <source>
        <dbReference type="ARBA" id="ARBA00008518"/>
    </source>
</evidence>
<dbReference type="PROSITE" id="PS51125">
    <property type="entry name" value="NHL"/>
    <property type="match status" value="4"/>
</dbReference>
<evidence type="ECO:0000256" key="1">
    <source>
        <dbReference type="ARBA" id="ARBA00004239"/>
    </source>
</evidence>
<evidence type="ECO:0000256" key="2">
    <source>
        <dbReference type="ARBA" id="ARBA00007664"/>
    </source>
</evidence>
<dbReference type="Proteomes" id="UP000655588">
    <property type="component" value="Unassembled WGS sequence"/>
</dbReference>
<evidence type="ECO:0000256" key="11">
    <source>
        <dbReference type="ARBA" id="ARBA00022825"/>
    </source>
</evidence>
<dbReference type="SUPFAM" id="SSF57850">
    <property type="entry name" value="RING/U-box"/>
    <property type="match status" value="1"/>
</dbReference>
<dbReference type="InterPro" id="IPR001258">
    <property type="entry name" value="NHL_repeat"/>
</dbReference>
<keyword evidence="6 18" id="KW-0645">Protease</keyword>
<dbReference type="GO" id="GO:0005576">
    <property type="term" value="C:extracellular region"/>
    <property type="evidence" value="ECO:0007669"/>
    <property type="project" value="UniProtKB-SubCell"/>
</dbReference>
<keyword evidence="13" id="KW-1015">Disulfide bond</keyword>
<dbReference type="PROSITE" id="PS00518">
    <property type="entry name" value="ZF_RING_1"/>
    <property type="match status" value="1"/>
</dbReference>
<reference evidence="23" key="1">
    <citation type="submission" date="2019-11" db="EMBL/GenBank/DDBJ databases">
        <title>The nuclear and mitochondrial genomes of Frieseomelitta varia - a highly eusocial stingless bee (Meliponini) with a permanently sterile worker caste.</title>
        <authorList>
            <person name="Freitas F.C.P."/>
            <person name="Lourenco A.P."/>
            <person name="Nunes F.M.F."/>
            <person name="Paschoal A.R."/>
            <person name="Abreu F.C.P."/>
            <person name="Barbin F.O."/>
            <person name="Bataglia L."/>
            <person name="Cardoso-Junior C.A.M."/>
            <person name="Cervoni M.S."/>
            <person name="Silva S.R."/>
            <person name="Dalarmi F."/>
            <person name="Del Lama M.A."/>
            <person name="Depintor T.S."/>
            <person name="Ferreira K.M."/>
            <person name="Goria P.S."/>
            <person name="Jaskot M.C."/>
            <person name="Lago D.C."/>
            <person name="Luna-Lucena D."/>
            <person name="Moda L.M."/>
            <person name="Nascimento L."/>
            <person name="Pedrino M."/>
            <person name="Rabico F.O."/>
            <person name="Sanches F.C."/>
            <person name="Santos D.E."/>
            <person name="Santos C.G."/>
            <person name="Vieira J."/>
            <person name="Lopes T.F."/>
            <person name="Barchuk A.R."/>
            <person name="Hartfelder K."/>
            <person name="Simoes Z.L.P."/>
            <person name="Bitondi M.M.G."/>
            <person name="Pinheiro D.G."/>
        </authorList>
    </citation>
    <scope>NUCLEOTIDE SEQUENCE</scope>
    <source>
        <strain evidence="23">USP_RPSP 00005682</strain>
        <tissue evidence="23">Whole individual</tissue>
    </source>
</reference>
<dbReference type="InterPro" id="IPR050430">
    <property type="entry name" value="Peptidase_S1"/>
</dbReference>
<dbReference type="CDD" id="cd16579">
    <property type="entry name" value="RING-HC_PML_C-V"/>
    <property type="match status" value="1"/>
</dbReference>
<protein>
    <recommendedName>
        <fullName evidence="14">chymotrypsin</fullName>
        <ecNumber evidence="14">3.4.21.1</ecNumber>
    </recommendedName>
</protein>
<dbReference type="Gene3D" id="2.60.40.10">
    <property type="entry name" value="Immunoglobulins"/>
    <property type="match status" value="1"/>
</dbReference>
<evidence type="ECO:0000256" key="10">
    <source>
        <dbReference type="ARBA" id="ARBA00022801"/>
    </source>
</evidence>
<dbReference type="SUPFAM" id="SSF101898">
    <property type="entry name" value="NHL repeat"/>
    <property type="match status" value="1"/>
</dbReference>
<evidence type="ECO:0000256" key="8">
    <source>
        <dbReference type="ARBA" id="ARBA00022737"/>
    </source>
</evidence>
<dbReference type="InterPro" id="IPR001314">
    <property type="entry name" value="Peptidase_S1A"/>
</dbReference>
<evidence type="ECO:0000256" key="14">
    <source>
        <dbReference type="ARBA" id="ARBA00044036"/>
    </source>
</evidence>